<comment type="caution">
    <text evidence="3">The sequence shown here is derived from an EMBL/GenBank/DDBJ whole genome shotgun (WGS) entry which is preliminary data.</text>
</comment>
<feature type="transmembrane region" description="Helical" evidence="2">
    <location>
        <begin position="6"/>
        <end position="27"/>
    </location>
</feature>
<keyword evidence="1" id="KW-0175">Coiled coil</keyword>
<keyword evidence="4" id="KW-1185">Reference proteome</keyword>
<name>A0AA43ZT58_9LACT</name>
<evidence type="ECO:0000256" key="2">
    <source>
        <dbReference type="SAM" id="Phobius"/>
    </source>
</evidence>
<dbReference type="AlphaFoldDB" id="A0AA43ZT58"/>
<organism evidence="3 4">
    <name type="scientific">Atopococcus tabaci</name>
    <dbReference type="NCBI Taxonomy" id="269774"/>
    <lineage>
        <taxon>Bacteria</taxon>
        <taxon>Bacillati</taxon>
        <taxon>Bacillota</taxon>
        <taxon>Bacilli</taxon>
        <taxon>Lactobacillales</taxon>
        <taxon>Carnobacteriaceae</taxon>
        <taxon>Atopococcus</taxon>
    </lineage>
</organism>
<gene>
    <name evidence="3" type="ORF">Q4F26_04905</name>
</gene>
<evidence type="ECO:0000313" key="4">
    <source>
        <dbReference type="Proteomes" id="UP001171751"/>
    </source>
</evidence>
<evidence type="ECO:0000313" key="3">
    <source>
        <dbReference type="EMBL" id="MDO5457668.1"/>
    </source>
</evidence>
<proteinExistence type="predicted"/>
<accession>A0AA43ZT58</accession>
<keyword evidence="2" id="KW-0812">Transmembrane</keyword>
<dbReference type="Proteomes" id="UP001171751">
    <property type="component" value="Unassembled WGS sequence"/>
</dbReference>
<keyword evidence="2" id="KW-1133">Transmembrane helix</keyword>
<evidence type="ECO:0000256" key="1">
    <source>
        <dbReference type="SAM" id="Coils"/>
    </source>
</evidence>
<keyword evidence="2" id="KW-0472">Membrane</keyword>
<protein>
    <submittedName>
        <fullName evidence="3">Uncharacterized protein</fullName>
    </submittedName>
</protein>
<sequence>MALGYWIAIAILLIAILAIVIGIFFALNKASEPLNRLKHFQEDVQHTSEFYEKEIQYLSDTLDSQIEEAQALADQSERELENFNHLQTEAQKLGAQLSYIGSMRDQVIQTALEEGKVYVQHELPRQFNKWKLVSKKTLDKQKERYSH</sequence>
<feature type="coiled-coil region" evidence="1">
    <location>
        <begin position="59"/>
        <end position="86"/>
    </location>
</feature>
<reference evidence="3" key="1">
    <citation type="submission" date="2023-07" db="EMBL/GenBank/DDBJ databases">
        <title>Between Cages and Wild: Unraveling the Impact of Captivity on Animal Microbiomes and Antimicrobial Resistance.</title>
        <authorList>
            <person name="Schmartz G.P."/>
            <person name="Rehner J."/>
            <person name="Schuff M.J."/>
            <person name="Becker S.L."/>
            <person name="Kravczyk M."/>
            <person name="Gurevich A."/>
            <person name="Francke R."/>
            <person name="Mueller R."/>
            <person name="Keller V."/>
            <person name="Keller A."/>
        </authorList>
    </citation>
    <scope>NUCLEOTIDE SEQUENCE</scope>
    <source>
        <strain evidence="3">S39M_St_73</strain>
    </source>
</reference>
<dbReference type="EMBL" id="JAUNQW010000020">
    <property type="protein sequence ID" value="MDO5457668.1"/>
    <property type="molecule type" value="Genomic_DNA"/>
</dbReference>